<evidence type="ECO:0000256" key="3">
    <source>
        <dbReference type="ARBA" id="ARBA00022490"/>
    </source>
</evidence>
<evidence type="ECO:0000256" key="14">
    <source>
        <dbReference type="SAM" id="Coils"/>
    </source>
</evidence>
<evidence type="ECO:0000313" key="18">
    <source>
        <dbReference type="EMBL" id="MBZ3879316.1"/>
    </source>
</evidence>
<evidence type="ECO:0000256" key="13">
    <source>
        <dbReference type="ARBA" id="ARBA00076281"/>
    </source>
</evidence>
<accession>A0AA41T0E7</accession>
<evidence type="ECO:0000256" key="15">
    <source>
        <dbReference type="SAM" id="MobiDB-lite"/>
    </source>
</evidence>
<dbReference type="GO" id="GO:0005813">
    <property type="term" value="C:centrosome"/>
    <property type="evidence" value="ECO:0007669"/>
    <property type="project" value="UniProtKB-SubCell"/>
</dbReference>
<feature type="compositionally biased region" description="Basic and acidic residues" evidence="15">
    <location>
        <begin position="90"/>
        <end position="101"/>
    </location>
</feature>
<feature type="region of interest" description="Disordered" evidence="15">
    <location>
        <begin position="41"/>
        <end position="176"/>
    </location>
</feature>
<evidence type="ECO:0000259" key="17">
    <source>
        <dbReference type="Pfam" id="PF14073"/>
    </source>
</evidence>
<comment type="similarity">
    <text evidence="2">Belongs to the translokin family.</text>
</comment>
<name>A0AA41T0E7_SCICA</name>
<keyword evidence="19" id="KW-1185">Reference proteome</keyword>
<dbReference type="GO" id="GO:0043015">
    <property type="term" value="F:gamma-tubulin binding"/>
    <property type="evidence" value="ECO:0007669"/>
    <property type="project" value="InterPro"/>
</dbReference>
<keyword evidence="5" id="KW-0493">Microtubule</keyword>
<comment type="caution">
    <text evidence="18">The sequence shown here is derived from an EMBL/GenBank/DDBJ whole genome shotgun (WGS) entry which is preliminary data.</text>
</comment>
<evidence type="ECO:0000256" key="7">
    <source>
        <dbReference type="ARBA" id="ARBA00023212"/>
    </source>
</evidence>
<evidence type="ECO:0000256" key="10">
    <source>
        <dbReference type="ARBA" id="ARBA00059724"/>
    </source>
</evidence>
<evidence type="ECO:0000256" key="11">
    <source>
        <dbReference type="ARBA" id="ARBA00070483"/>
    </source>
</evidence>
<proteinExistence type="inferred from homology"/>
<feature type="coiled-coil region" evidence="14">
    <location>
        <begin position="279"/>
        <end position="341"/>
    </location>
</feature>
<dbReference type="InterPro" id="IPR024957">
    <property type="entry name" value="Cep57_MT-bd_dom"/>
</dbReference>
<dbReference type="PANTHER" id="PTHR19336">
    <property type="entry name" value="UNCHARACTERIZED DUF1167"/>
    <property type="match status" value="1"/>
</dbReference>
<evidence type="ECO:0000256" key="8">
    <source>
        <dbReference type="ARBA" id="ARBA00041218"/>
    </source>
</evidence>
<evidence type="ECO:0000256" key="2">
    <source>
        <dbReference type="ARBA" id="ARBA00008179"/>
    </source>
</evidence>
<gene>
    <name evidence="18" type="ORF">SUZIE_152330</name>
</gene>
<evidence type="ECO:0000259" key="16">
    <source>
        <dbReference type="Pfam" id="PF06657"/>
    </source>
</evidence>
<dbReference type="Proteomes" id="UP001166674">
    <property type="component" value="Unassembled WGS sequence"/>
</dbReference>
<evidence type="ECO:0000256" key="9">
    <source>
        <dbReference type="ARBA" id="ARBA00042578"/>
    </source>
</evidence>
<evidence type="ECO:0000256" key="6">
    <source>
        <dbReference type="ARBA" id="ARBA00023054"/>
    </source>
</evidence>
<feature type="coiled-coil region" evidence="14">
    <location>
        <begin position="367"/>
        <end position="443"/>
    </location>
</feature>
<dbReference type="GO" id="GO:0008017">
    <property type="term" value="F:microtubule binding"/>
    <property type="evidence" value="ECO:0007669"/>
    <property type="project" value="InterPro"/>
</dbReference>
<dbReference type="InterPro" id="IPR025913">
    <property type="entry name" value="Cep57_CLD"/>
</dbReference>
<organism evidence="18 19">
    <name type="scientific">Sciurus carolinensis</name>
    <name type="common">Eastern gray squirrel</name>
    <dbReference type="NCBI Taxonomy" id="30640"/>
    <lineage>
        <taxon>Eukaryota</taxon>
        <taxon>Metazoa</taxon>
        <taxon>Chordata</taxon>
        <taxon>Craniata</taxon>
        <taxon>Vertebrata</taxon>
        <taxon>Euteleostomi</taxon>
        <taxon>Mammalia</taxon>
        <taxon>Eutheria</taxon>
        <taxon>Euarchontoglires</taxon>
        <taxon>Glires</taxon>
        <taxon>Rodentia</taxon>
        <taxon>Sciuromorpha</taxon>
        <taxon>Sciuridae</taxon>
        <taxon>Sciurinae</taxon>
        <taxon>Sciurini</taxon>
        <taxon>Sciurus</taxon>
    </lineage>
</organism>
<keyword evidence="4" id="KW-0597">Phosphoprotein</keyword>
<evidence type="ECO:0000256" key="12">
    <source>
        <dbReference type="ARBA" id="ARBA00074214"/>
    </source>
</evidence>
<evidence type="ECO:0000256" key="5">
    <source>
        <dbReference type="ARBA" id="ARBA00022701"/>
    </source>
</evidence>
<feature type="region of interest" description="Disordered" evidence="15">
    <location>
        <begin position="1"/>
        <end position="23"/>
    </location>
</feature>
<feature type="domain" description="Cep57 centrosome localisation" evidence="17">
    <location>
        <begin position="281"/>
        <end position="458"/>
    </location>
</feature>
<feature type="domain" description="Cep57 centrosome microtubule-binding" evidence="16">
    <location>
        <begin position="553"/>
        <end position="625"/>
    </location>
</feature>
<dbReference type="PANTHER" id="PTHR19336:SF10">
    <property type="entry name" value="CENTROSOMAL PROTEIN CEP57L1"/>
    <property type="match status" value="1"/>
</dbReference>
<comment type="function">
    <text evidence="10">Centrosomal protein which may be required for microtubule attachment to centrosomes.</text>
</comment>
<feature type="region of interest" description="Disordered" evidence="15">
    <location>
        <begin position="623"/>
        <end position="675"/>
    </location>
</feature>
<evidence type="ECO:0000256" key="4">
    <source>
        <dbReference type="ARBA" id="ARBA00022553"/>
    </source>
</evidence>
<evidence type="ECO:0000313" key="19">
    <source>
        <dbReference type="Proteomes" id="UP001166674"/>
    </source>
</evidence>
<dbReference type="AlphaFoldDB" id="A0AA41T0E7"/>
<sequence length="700" mass="79657">MSPFDISFQKIHSAAPPNTKNSEMDFKLSLKDNLFYHMDSRNTFQLKSSPPPPSQRGPSSSGNPRAPSRAKELAEPQGQRLRARPFVQLHRWDRPRGREQGGEMGSLAPSPSPFSARHKPGAAPAPAPSSPPKQTRPAKAKPLGKAPPSSRLPSDPKSAERGRRPLPATTHAQPRVACVRLQRPSVCAGKRFSFPGVRSSWTGVGEGKVRNRGLLGTWALAAATNWIMNSELIHSIVGSYLKPPEEVFAPSFTQDESSQNCHTVNLEVTSPKMLHSPNNQALILALKTLQEKIHHLELERTQAEDNLNILSREAAQYKKALENETNERNLAHQELIKQKKDISLQLSSAQSRCTLLEKQLEYTKRMVLNVEREKNMILEQQAQLQREKEQDQLRLHAKLEKLDVLEKECFRLTTTQKTAEDKIKHLEEKLKEEEHHRKLFQDKASELQTGLEISKILMSSVSKSKLSKGKKKSSKKTKCFKRGPPQQIYAKLRELPFEAEKSAACPVNASMHSLLKMMNHCSQHSLQKPEMTEPRCLYRPTRKTSQCKAVSQDSEKSISICDNLSELLMAMQDELDHMSMEHEELLKQMKKTKSRSVCDDIECELEHLVKKMEIKGEQISKLRKHQDNVRKLQQKVQNSKMSDTSGIQREDSNLKGSKNIKNSPRKCLNETNPFQKNNFQPVQVRNLQMKLRRDDIMWEQ</sequence>
<dbReference type="InterPro" id="IPR051756">
    <property type="entry name" value="Centrosomal_MT-associated"/>
</dbReference>
<dbReference type="GO" id="GO:0005874">
    <property type="term" value="C:microtubule"/>
    <property type="evidence" value="ECO:0007669"/>
    <property type="project" value="UniProtKB-KW"/>
</dbReference>
<dbReference type="Pfam" id="PF06657">
    <property type="entry name" value="Cep57_MT_bd"/>
    <property type="match status" value="1"/>
</dbReference>
<keyword evidence="6 14" id="KW-0175">Coiled coil</keyword>
<dbReference type="Gene3D" id="1.20.58.90">
    <property type="match status" value="1"/>
</dbReference>
<feature type="compositionally biased region" description="Polar residues" evidence="15">
    <location>
        <begin position="634"/>
        <end position="647"/>
    </location>
</feature>
<dbReference type="FunFam" id="1.20.58.90:FF:000005">
    <property type="entry name" value="centrosomal protein CEP57L1 isoform X2"/>
    <property type="match status" value="1"/>
</dbReference>
<dbReference type="GO" id="GO:0042802">
    <property type="term" value="F:identical protein binding"/>
    <property type="evidence" value="ECO:0007669"/>
    <property type="project" value="InterPro"/>
</dbReference>
<dbReference type="EMBL" id="JAATJV010356500">
    <property type="protein sequence ID" value="MBZ3879316.1"/>
    <property type="molecule type" value="Genomic_DNA"/>
</dbReference>
<reference evidence="18" key="1">
    <citation type="submission" date="2020-03" db="EMBL/GenBank/DDBJ databases">
        <title>Studies in the Genomics of Life Span.</title>
        <authorList>
            <person name="Glass D."/>
        </authorList>
    </citation>
    <scope>NUCLEOTIDE SEQUENCE</scope>
    <source>
        <strain evidence="18">SUZIE</strain>
        <tissue evidence="18">Muscle</tissue>
    </source>
</reference>
<protein>
    <recommendedName>
        <fullName evidence="11">Centrosomal protein CEP57L1</fullName>
    </recommendedName>
    <alternativeName>
        <fullName evidence="8">Centrosomal protein 57kDa-like protein 1</fullName>
    </alternativeName>
    <alternativeName>
        <fullName evidence="12">Centrosomal protein cep57l1</fullName>
    </alternativeName>
    <alternativeName>
        <fullName evidence="13">Centrosomal protein of 57 kDa-related protein</fullName>
    </alternativeName>
    <alternativeName>
        <fullName evidence="9">Cep57-related protein</fullName>
    </alternativeName>
</protein>
<keyword evidence="7" id="KW-0206">Cytoskeleton</keyword>
<feature type="compositionally biased region" description="Low complexity" evidence="15">
    <location>
        <begin position="56"/>
        <end position="65"/>
    </location>
</feature>
<evidence type="ECO:0000256" key="1">
    <source>
        <dbReference type="ARBA" id="ARBA00004300"/>
    </source>
</evidence>
<comment type="subcellular location">
    <subcellularLocation>
        <location evidence="1">Cytoplasm</location>
        <location evidence="1">Cytoskeleton</location>
        <location evidence="1">Microtubule organizing center</location>
        <location evidence="1">Centrosome</location>
    </subcellularLocation>
</comment>
<dbReference type="Pfam" id="PF14073">
    <property type="entry name" value="Cep57_CLD"/>
    <property type="match status" value="1"/>
</dbReference>
<keyword evidence="3" id="KW-0963">Cytoplasm</keyword>